<dbReference type="FunFam" id="3.40.50.300:FF:000149">
    <property type="entry name" value="Nuclear valosin-containing protein-like"/>
    <property type="match status" value="1"/>
</dbReference>
<evidence type="ECO:0000313" key="7">
    <source>
        <dbReference type="Proteomes" id="UP001162031"/>
    </source>
</evidence>
<keyword evidence="3" id="KW-0067">ATP-binding</keyword>
<feature type="domain" description="AAA+ ATPase" evidence="5">
    <location>
        <begin position="598"/>
        <end position="740"/>
    </location>
</feature>
<dbReference type="InterPro" id="IPR003593">
    <property type="entry name" value="AAA+_ATPase"/>
</dbReference>
<dbReference type="GO" id="GO:0042254">
    <property type="term" value="P:ribosome biogenesis"/>
    <property type="evidence" value="ECO:0007669"/>
    <property type="project" value="TreeGrafter"/>
</dbReference>
<dbReference type="InterPro" id="IPR027417">
    <property type="entry name" value="P-loop_NTPase"/>
</dbReference>
<feature type="domain" description="AAA+ ATPase" evidence="5">
    <location>
        <begin position="265"/>
        <end position="405"/>
    </location>
</feature>
<comment type="caution">
    <text evidence="6">The sequence shown here is derived from an EMBL/GenBank/DDBJ whole genome shotgun (WGS) entry which is preliminary data.</text>
</comment>
<name>A0AAV0UKT8_HYABA</name>
<dbReference type="InterPro" id="IPR041569">
    <property type="entry name" value="AAA_lid_3"/>
</dbReference>
<dbReference type="GO" id="GO:0003723">
    <property type="term" value="F:RNA binding"/>
    <property type="evidence" value="ECO:0007669"/>
    <property type="project" value="TreeGrafter"/>
</dbReference>
<dbReference type="GO" id="GO:0005524">
    <property type="term" value="F:ATP binding"/>
    <property type="evidence" value="ECO:0007669"/>
    <property type="project" value="UniProtKB-KW"/>
</dbReference>
<dbReference type="Gene3D" id="3.40.50.300">
    <property type="entry name" value="P-loop containing nucleotide triphosphate hydrolases"/>
    <property type="match status" value="2"/>
</dbReference>
<dbReference type="Gene3D" id="1.10.8.60">
    <property type="match status" value="2"/>
</dbReference>
<dbReference type="InterPro" id="IPR003960">
    <property type="entry name" value="ATPase_AAA_CS"/>
</dbReference>
<dbReference type="GO" id="GO:0005634">
    <property type="term" value="C:nucleus"/>
    <property type="evidence" value="ECO:0007669"/>
    <property type="project" value="TreeGrafter"/>
</dbReference>
<accession>A0AAV0UKT8</accession>
<dbReference type="GO" id="GO:0016887">
    <property type="term" value="F:ATP hydrolysis activity"/>
    <property type="evidence" value="ECO:0007669"/>
    <property type="project" value="InterPro"/>
</dbReference>
<feature type="region of interest" description="Disordered" evidence="4">
    <location>
        <begin position="841"/>
        <end position="883"/>
    </location>
</feature>
<gene>
    <name evidence="6" type="ORF">HBR001_LOCUS6811</name>
</gene>
<reference evidence="6" key="1">
    <citation type="submission" date="2022-12" db="EMBL/GenBank/DDBJ databases">
        <authorList>
            <person name="Webb A."/>
        </authorList>
    </citation>
    <scope>NUCLEOTIDE SEQUENCE</scope>
    <source>
        <strain evidence="6">Hp1</strain>
    </source>
</reference>
<organism evidence="6 7">
    <name type="scientific">Hyaloperonospora brassicae</name>
    <name type="common">Brassica downy mildew</name>
    <name type="synonym">Peronospora brassicae</name>
    <dbReference type="NCBI Taxonomy" id="162125"/>
    <lineage>
        <taxon>Eukaryota</taxon>
        <taxon>Sar</taxon>
        <taxon>Stramenopiles</taxon>
        <taxon>Oomycota</taxon>
        <taxon>Peronosporomycetes</taxon>
        <taxon>Peronosporales</taxon>
        <taxon>Peronosporaceae</taxon>
        <taxon>Hyaloperonospora</taxon>
    </lineage>
</organism>
<dbReference type="PROSITE" id="PS00674">
    <property type="entry name" value="AAA"/>
    <property type="match status" value="1"/>
</dbReference>
<dbReference type="InterPro" id="IPR003959">
    <property type="entry name" value="ATPase_AAA_core"/>
</dbReference>
<protein>
    <recommendedName>
        <fullName evidence="5">AAA+ ATPase domain-containing protein</fullName>
    </recommendedName>
</protein>
<evidence type="ECO:0000313" key="6">
    <source>
        <dbReference type="EMBL" id="CAI5736395.1"/>
    </source>
</evidence>
<evidence type="ECO:0000256" key="4">
    <source>
        <dbReference type="SAM" id="MobiDB-lite"/>
    </source>
</evidence>
<dbReference type="EMBL" id="CANTFL010001312">
    <property type="protein sequence ID" value="CAI5736395.1"/>
    <property type="molecule type" value="Genomic_DNA"/>
</dbReference>
<dbReference type="SUPFAM" id="SSF52540">
    <property type="entry name" value="P-loop containing nucleoside triphosphate hydrolases"/>
    <property type="match status" value="2"/>
</dbReference>
<proteinExistence type="inferred from homology"/>
<feature type="compositionally biased region" description="Polar residues" evidence="4">
    <location>
        <begin position="129"/>
        <end position="141"/>
    </location>
</feature>
<keyword evidence="2" id="KW-0547">Nucleotide-binding</keyword>
<feature type="compositionally biased region" description="Low complexity" evidence="4">
    <location>
        <begin position="858"/>
        <end position="869"/>
    </location>
</feature>
<evidence type="ECO:0000259" key="5">
    <source>
        <dbReference type="SMART" id="SM00382"/>
    </source>
</evidence>
<dbReference type="GO" id="GO:1990275">
    <property type="term" value="F:preribosome binding"/>
    <property type="evidence" value="ECO:0007669"/>
    <property type="project" value="TreeGrafter"/>
</dbReference>
<dbReference type="FunFam" id="3.40.50.300:FF:000365">
    <property type="entry name" value="Ribosome biogenesis ATPase RIX7"/>
    <property type="match status" value="1"/>
</dbReference>
<feature type="compositionally biased region" description="Basic and acidic residues" evidence="4">
    <location>
        <begin position="872"/>
        <end position="883"/>
    </location>
</feature>
<evidence type="ECO:0000256" key="1">
    <source>
        <dbReference type="ARBA" id="ARBA00006914"/>
    </source>
</evidence>
<dbReference type="AlphaFoldDB" id="A0AAV0UKT8"/>
<evidence type="ECO:0000256" key="3">
    <source>
        <dbReference type="ARBA" id="ARBA00022840"/>
    </source>
</evidence>
<dbReference type="Proteomes" id="UP001162031">
    <property type="component" value="Unassembled WGS sequence"/>
</dbReference>
<dbReference type="InterPro" id="IPR050168">
    <property type="entry name" value="AAA_ATPase_domain"/>
</dbReference>
<dbReference type="CDD" id="cd19530">
    <property type="entry name" value="RecA-like_NVL_r2-like"/>
    <property type="match status" value="1"/>
</dbReference>
<keyword evidence="7" id="KW-1185">Reference proteome</keyword>
<dbReference type="Pfam" id="PF00004">
    <property type="entry name" value="AAA"/>
    <property type="match status" value="2"/>
</dbReference>
<sequence length="883" mass="94042">MEAKVRFHVRQYLRECEARGACPGDVTVTSHLRETYAEYQRKPLAALRKVVAKVLTTTAAPVPGLETNQMDSTDNNTTTTARNCNNATIANNHATIANNHATIANNHATSHPISAGRRPTHAPGKKTRNNGNTTHGRSASSADGPKRARTDDDDDERLEHTAGATRAATGAANALTRAVQLTYVAQAPNASKAAVKKAKRGRHKIEKALEQNSDNNDDDVGFVVERPDVRYADMGGLHAVLQDIRELIEYPLRHPELYVHLGVEPPRGVLLHGPPGTGKSMLAHAIAGECGATFLKIAAPEVVSGMSGESEQKVRALFAEAIACAPSIVFIDEIDAITPKRETSARGMEKRIVAQLLTSIDSLSLANTGGKPVVLIGATNRPDALDSALRRAGRFDREICLGIPDEAARDKILRVLARKMTLEGAFDFAALARRTPGYVGADLVSLTKEAAVGAVNRIFTTMKEADKAAVAMDATSEVAVSETAGTSGVSNGVTEMELTLDPATEQSGDALRSAANDVRVQVTPFTEAQLAPLSITMADFEAAIPKVQPSSKREGFATIPDVSWDDIGALKEVRDELSLAVLQPIAHPERFAALGLSMPAGVLLYGPPGCGKTLLAKAIAHESGANFISIKGPELLDKYVGESERSVRQVFQRARASSPCVIFFDELDALAPRRSSGSNGDAGGNGVSERVVNQLLTEMDGLDGRRNVFVIAATNRPDIIDSAMLRPGRLDKLLYVPLPAAAERYQILQTLASKCAIASSVQLEAIAADERCEGFSGADLSALVREAGVAALRGTDFSTAATVRLRIEHCHFLSALDRVVPSVSRADQRLFDRMQKKNLRNSRSDLTRRSSGAAVPLSSAAKGARSGAADAEDGRATGDVDRS</sequence>
<dbReference type="FunFam" id="1.10.8.60:FF:000081">
    <property type="entry name" value="AAA family ATPase/60S ribosome export protein"/>
    <property type="match status" value="1"/>
</dbReference>
<dbReference type="PANTHER" id="PTHR23077:SF171">
    <property type="entry name" value="NUCLEAR VALOSIN-CONTAINING PROTEIN-LIKE"/>
    <property type="match status" value="1"/>
</dbReference>
<feature type="region of interest" description="Disordered" evidence="4">
    <location>
        <begin position="108"/>
        <end position="157"/>
    </location>
</feature>
<feature type="compositionally biased region" description="Basic residues" evidence="4">
    <location>
        <begin position="118"/>
        <end position="128"/>
    </location>
</feature>
<dbReference type="Pfam" id="PF17862">
    <property type="entry name" value="AAA_lid_3"/>
    <property type="match status" value="2"/>
</dbReference>
<dbReference type="SMART" id="SM00382">
    <property type="entry name" value="AAA"/>
    <property type="match status" value="2"/>
</dbReference>
<dbReference type="PANTHER" id="PTHR23077">
    <property type="entry name" value="AAA-FAMILY ATPASE"/>
    <property type="match status" value="1"/>
</dbReference>
<comment type="similarity">
    <text evidence="1">Belongs to the AAA ATPase family.</text>
</comment>
<evidence type="ECO:0000256" key="2">
    <source>
        <dbReference type="ARBA" id="ARBA00022741"/>
    </source>
</evidence>